<dbReference type="InterPro" id="IPR050216">
    <property type="entry name" value="LRR_domain-containing"/>
</dbReference>
<dbReference type="GO" id="GO:0005737">
    <property type="term" value="C:cytoplasm"/>
    <property type="evidence" value="ECO:0007669"/>
    <property type="project" value="TreeGrafter"/>
</dbReference>
<proteinExistence type="predicted"/>
<dbReference type="SMART" id="SM00369">
    <property type="entry name" value="LRR_TYP"/>
    <property type="match status" value="12"/>
</dbReference>
<dbReference type="Pfam" id="PF13855">
    <property type="entry name" value="LRR_8"/>
    <property type="match status" value="2"/>
</dbReference>
<feature type="non-terminal residue" evidence="4">
    <location>
        <position position="1"/>
    </location>
</feature>
<feature type="compositionally biased region" description="Basic residues" evidence="3">
    <location>
        <begin position="910"/>
        <end position="919"/>
    </location>
</feature>
<dbReference type="Pfam" id="PF00560">
    <property type="entry name" value="LRR_1"/>
    <property type="match status" value="2"/>
</dbReference>
<dbReference type="EMBL" id="BDIP01001101">
    <property type="protein sequence ID" value="GIQ83575.1"/>
    <property type="molecule type" value="Genomic_DNA"/>
</dbReference>
<feature type="compositionally biased region" description="Polar residues" evidence="3">
    <location>
        <begin position="876"/>
        <end position="888"/>
    </location>
</feature>
<feature type="compositionally biased region" description="Basic and acidic residues" evidence="3">
    <location>
        <begin position="695"/>
        <end position="704"/>
    </location>
</feature>
<accession>A0A9K3CWQ7</accession>
<dbReference type="SMART" id="SM00364">
    <property type="entry name" value="LRR_BAC"/>
    <property type="match status" value="7"/>
</dbReference>
<dbReference type="SMART" id="SM00365">
    <property type="entry name" value="LRR_SD22"/>
    <property type="match status" value="6"/>
</dbReference>
<name>A0A9K3CWQ7_9EUKA</name>
<sequence>TTLKRARASGKLDMSGSDLTNVEFLRDFNTTTFEDQKWFELVPLRQLILRHNEIQMLPEWVPEGLAEALEELVVPHNALTALPTSLPSLTLLRRLEVQHNSISGRMCSPDVFLNMHNLVYIDLSHNPSMSSLPDSISDLSSMEVLIASHCGLRTLPASFGPRLQRLRRCDISHNSLTEFTPHLASLIGLETLDMSHNKLETLFDVKSLSHCVDIDVSFNSISEIPRDAFGYMGLSNDTPSSPTRSNRTYPLQGLTRLVLSNNRLTSLPESLFACVPMLETLLCSDNSIKSLPEHALAVGAPHSRLKTLDLACNDLTTLPGELGLVTSITRLLADGNPFRSFRRSVLDRGTAGVLSYLRSRLPVGHPGLAQAEGKGGILDQEEDKDAASRIADASRGAMDLVPDVHNLRTISRQQSDVCLSGMKLDRVPYELTSTPALYTLLAELDLSHNRLDSAGLSPLTSSLGLFTALRTLDLSHNHLSSVDNGIGDSPGLTVLSLSHNRLGTLPSSLAHIHSLVTLDLSYNKFTDAALSGIDYQGLGDLQTLNLSHNSLTSLPDCLTRLAKLRVLDASGNRIVSIMSKPHRLVKLEELILENNDISDLPPTLGLLSPDADAPYGGVLRHLKLNGNPLRRLGQRVAARGTTHILEYLRHKIRAGTLTSLREEDGQSDNGKEREKERERETSRARPAERLVVIDSGRERERESSRGSGQSSPYSPDQWHKRGGERERERYSEKDRERDRYSQRERERERATVGSRDDYHSRDTRRERERDRDPYSRERSNTDYRRETESYSRGGDRERERERDRYGDRRVSEPYPEQRRDRGRERERDPYRDERGRDRDRDYYRDERREDRGRDRDQYRDERREREREMPRERSRPSLSSSQHLPQTDSDGRRHSAAAPVSPIQADPRKYSHNYTHRLW</sequence>
<organism evidence="4 5">
    <name type="scientific">Kipferlia bialata</name>
    <dbReference type="NCBI Taxonomy" id="797122"/>
    <lineage>
        <taxon>Eukaryota</taxon>
        <taxon>Metamonada</taxon>
        <taxon>Carpediemonas-like organisms</taxon>
        <taxon>Kipferlia</taxon>
    </lineage>
</organism>
<keyword evidence="1" id="KW-0433">Leucine-rich repeat</keyword>
<gene>
    <name evidence="4" type="ORF">KIPB_004920</name>
</gene>
<dbReference type="Proteomes" id="UP000265618">
    <property type="component" value="Unassembled WGS sequence"/>
</dbReference>
<dbReference type="PROSITE" id="PS51450">
    <property type="entry name" value="LRR"/>
    <property type="match status" value="8"/>
</dbReference>
<evidence type="ECO:0000313" key="5">
    <source>
        <dbReference type="Proteomes" id="UP000265618"/>
    </source>
</evidence>
<dbReference type="Gene3D" id="3.80.10.10">
    <property type="entry name" value="Ribonuclease Inhibitor"/>
    <property type="match status" value="4"/>
</dbReference>
<dbReference type="SUPFAM" id="SSF52047">
    <property type="entry name" value="RNI-like"/>
    <property type="match status" value="1"/>
</dbReference>
<keyword evidence="2" id="KW-0677">Repeat</keyword>
<dbReference type="InterPro" id="IPR003591">
    <property type="entry name" value="Leu-rich_rpt_typical-subtyp"/>
</dbReference>
<feature type="region of interest" description="Disordered" evidence="3">
    <location>
        <begin position="658"/>
        <end position="919"/>
    </location>
</feature>
<dbReference type="Pfam" id="PF13516">
    <property type="entry name" value="LRR_6"/>
    <property type="match status" value="1"/>
</dbReference>
<dbReference type="PANTHER" id="PTHR48051">
    <property type="match status" value="1"/>
</dbReference>
<dbReference type="OrthoDB" id="660555at2759"/>
<feature type="compositionally biased region" description="Basic and acidic residues" evidence="3">
    <location>
        <begin position="660"/>
        <end position="688"/>
    </location>
</feature>
<evidence type="ECO:0000256" key="2">
    <source>
        <dbReference type="ARBA" id="ARBA00022737"/>
    </source>
</evidence>
<comment type="caution">
    <text evidence="4">The sequence shown here is derived from an EMBL/GenBank/DDBJ whole genome shotgun (WGS) entry which is preliminary data.</text>
</comment>
<evidence type="ECO:0000256" key="3">
    <source>
        <dbReference type="SAM" id="MobiDB-lite"/>
    </source>
</evidence>
<dbReference type="InterPro" id="IPR032675">
    <property type="entry name" value="LRR_dom_sf"/>
</dbReference>
<dbReference type="SUPFAM" id="SSF52058">
    <property type="entry name" value="L domain-like"/>
    <property type="match status" value="1"/>
</dbReference>
<protein>
    <submittedName>
        <fullName evidence="4">Uncharacterized protein</fullName>
    </submittedName>
</protein>
<dbReference type="PANTHER" id="PTHR48051:SF1">
    <property type="entry name" value="RAS SUPPRESSOR PROTEIN 1"/>
    <property type="match status" value="1"/>
</dbReference>
<evidence type="ECO:0000256" key="1">
    <source>
        <dbReference type="ARBA" id="ARBA00022614"/>
    </source>
</evidence>
<evidence type="ECO:0000313" key="4">
    <source>
        <dbReference type="EMBL" id="GIQ83575.1"/>
    </source>
</evidence>
<dbReference type="InterPro" id="IPR001611">
    <property type="entry name" value="Leu-rich_rpt"/>
</dbReference>
<dbReference type="PRINTS" id="PR00019">
    <property type="entry name" value="LEURICHRPT"/>
</dbReference>
<dbReference type="AlphaFoldDB" id="A0A9K3CWQ7"/>
<keyword evidence="5" id="KW-1185">Reference proteome</keyword>
<reference evidence="4 5" key="1">
    <citation type="journal article" date="2018" name="PLoS ONE">
        <title>The draft genome of Kipferlia bialata reveals reductive genome evolution in fornicate parasites.</title>
        <authorList>
            <person name="Tanifuji G."/>
            <person name="Takabayashi S."/>
            <person name="Kume K."/>
            <person name="Takagi M."/>
            <person name="Nakayama T."/>
            <person name="Kamikawa R."/>
            <person name="Inagaki Y."/>
            <person name="Hashimoto T."/>
        </authorList>
    </citation>
    <scope>NUCLEOTIDE SEQUENCE [LARGE SCALE GENOMIC DNA]</scope>
    <source>
        <strain evidence="4">NY0173</strain>
    </source>
</reference>
<feature type="compositionally biased region" description="Basic and acidic residues" evidence="3">
    <location>
        <begin position="717"/>
        <end position="875"/>
    </location>
</feature>